<evidence type="ECO:0000313" key="3">
    <source>
        <dbReference type="Proteomes" id="UP001242480"/>
    </source>
</evidence>
<dbReference type="PANTHER" id="PTHR42870:SF1">
    <property type="entry name" value="NON-SPECIFIC LIPID-TRANSFER PROTEIN-LIKE 2"/>
    <property type="match status" value="1"/>
</dbReference>
<accession>A0ABU0JID4</accession>
<dbReference type="Proteomes" id="UP001242480">
    <property type="component" value="Unassembled WGS sequence"/>
</dbReference>
<reference evidence="2 3" key="1">
    <citation type="submission" date="2023-07" db="EMBL/GenBank/DDBJ databases">
        <title>Genomic Encyclopedia of Type Strains, Phase IV (KMG-IV): sequencing the most valuable type-strain genomes for metagenomic binning, comparative biology and taxonomic classification.</title>
        <authorList>
            <person name="Goeker M."/>
        </authorList>
    </citation>
    <scope>NUCLEOTIDE SEQUENCE [LARGE SCALE GENOMIC DNA]</scope>
    <source>
        <strain evidence="2 3">DSM 19619</strain>
    </source>
</reference>
<dbReference type="PANTHER" id="PTHR42870">
    <property type="entry name" value="ACETYL-COA C-ACETYLTRANSFERASE"/>
    <property type="match status" value="1"/>
</dbReference>
<protein>
    <submittedName>
        <fullName evidence="2">Acetyl-CoA acetyltransferase</fullName>
    </submittedName>
</protein>
<dbReference type="InterPro" id="IPR055140">
    <property type="entry name" value="Thiolase_C_2"/>
</dbReference>
<dbReference type="InterPro" id="IPR016039">
    <property type="entry name" value="Thiolase-like"/>
</dbReference>
<feature type="domain" description="Thiolase C-terminal" evidence="1">
    <location>
        <begin position="246"/>
        <end position="389"/>
    </location>
</feature>
<keyword evidence="3" id="KW-1185">Reference proteome</keyword>
<evidence type="ECO:0000259" key="1">
    <source>
        <dbReference type="Pfam" id="PF22691"/>
    </source>
</evidence>
<dbReference type="EMBL" id="JAUSVX010000020">
    <property type="protein sequence ID" value="MDQ0474037.1"/>
    <property type="molecule type" value="Genomic_DNA"/>
</dbReference>
<dbReference type="Pfam" id="PF22691">
    <property type="entry name" value="Thiolase_C_1"/>
    <property type="match status" value="1"/>
</dbReference>
<dbReference type="Gene3D" id="3.40.47.10">
    <property type="match status" value="1"/>
</dbReference>
<dbReference type="CDD" id="cd00829">
    <property type="entry name" value="SCP-x_thiolase"/>
    <property type="match status" value="1"/>
</dbReference>
<name>A0ABU0JID4_9HYPH</name>
<gene>
    <name evidence="2" type="ORF">QO011_007076</name>
</gene>
<dbReference type="InterPro" id="IPR002155">
    <property type="entry name" value="Thiolase"/>
</dbReference>
<proteinExistence type="predicted"/>
<organism evidence="2 3">
    <name type="scientific">Labrys wisconsinensis</name>
    <dbReference type="NCBI Taxonomy" id="425677"/>
    <lineage>
        <taxon>Bacteria</taxon>
        <taxon>Pseudomonadati</taxon>
        <taxon>Pseudomonadota</taxon>
        <taxon>Alphaproteobacteria</taxon>
        <taxon>Hyphomicrobiales</taxon>
        <taxon>Xanthobacteraceae</taxon>
        <taxon>Labrys</taxon>
    </lineage>
</organism>
<comment type="caution">
    <text evidence="2">The sequence shown here is derived from an EMBL/GenBank/DDBJ whole genome shotgun (WGS) entry which is preliminary data.</text>
</comment>
<dbReference type="SUPFAM" id="SSF53901">
    <property type="entry name" value="Thiolase-like"/>
    <property type="match status" value="1"/>
</dbReference>
<evidence type="ECO:0000313" key="2">
    <source>
        <dbReference type="EMBL" id="MDQ0474037.1"/>
    </source>
</evidence>
<dbReference type="RefSeq" id="WP_307283000.1">
    <property type="nucleotide sequence ID" value="NZ_JAUSVX010000020.1"/>
</dbReference>
<sequence>MERARAAAVGIGEVPSGRYPDRSEIEAAVLACREAILDAGLSPRDIDVVMPTGALASRLFNVDLVFSRLCEELGMLRSARMNVQVMAGGATSSSMLAVAEGLIASGQARTVLCVHSDALGSLPRQAGIDLFATTGVSEEWEAPYGHNMNAVGALVARRYMHETGTSEEEMAAVCVSLRQWAALNPNAMHRAPLTLEEVLASKMVATPMRAKTCNMLADGASAFIVARADEAAAMTPTPVYVRGHASVVTHWTVSQDTDLARLGFPQAAKQAYAQAGLGPQHIQIAELYDAYPVFALIALDALDLCAGERAGAFVAAGHTAPGGTMPMTTNGGMLSQGHSGVGGGIAVLVEAFRQLMGKAGARQVPDLVNAVETASGGTWMDSHVTILSREP</sequence>
<dbReference type="PIRSF" id="PIRSF000429">
    <property type="entry name" value="Ac-CoA_Ac_transf"/>
    <property type="match status" value="1"/>
</dbReference>